<keyword evidence="2 4" id="KW-0863">Zinc-finger</keyword>
<evidence type="ECO:0000313" key="6">
    <source>
        <dbReference type="EMBL" id="KAF1950559.1"/>
    </source>
</evidence>
<evidence type="ECO:0000256" key="3">
    <source>
        <dbReference type="ARBA" id="ARBA00022833"/>
    </source>
</evidence>
<dbReference type="SMART" id="SM00184">
    <property type="entry name" value="RING"/>
    <property type="match status" value="1"/>
</dbReference>
<keyword evidence="1" id="KW-0479">Metal-binding</keyword>
<reference evidence="6" key="1">
    <citation type="journal article" date="2020" name="Stud. Mycol.">
        <title>101 Dothideomycetes genomes: a test case for predicting lifestyles and emergence of pathogens.</title>
        <authorList>
            <person name="Haridas S."/>
            <person name="Albert R."/>
            <person name="Binder M."/>
            <person name="Bloem J."/>
            <person name="Labutti K."/>
            <person name="Salamov A."/>
            <person name="Andreopoulos B."/>
            <person name="Baker S."/>
            <person name="Barry K."/>
            <person name="Bills G."/>
            <person name="Bluhm B."/>
            <person name="Cannon C."/>
            <person name="Castanera R."/>
            <person name="Culley D."/>
            <person name="Daum C."/>
            <person name="Ezra D."/>
            <person name="Gonzalez J."/>
            <person name="Henrissat B."/>
            <person name="Kuo A."/>
            <person name="Liang C."/>
            <person name="Lipzen A."/>
            <person name="Lutzoni F."/>
            <person name="Magnuson J."/>
            <person name="Mondo S."/>
            <person name="Nolan M."/>
            <person name="Ohm R."/>
            <person name="Pangilinan J."/>
            <person name="Park H.-J."/>
            <person name="Ramirez L."/>
            <person name="Alfaro M."/>
            <person name="Sun H."/>
            <person name="Tritt A."/>
            <person name="Yoshinaga Y."/>
            <person name="Zwiers L.-H."/>
            <person name="Turgeon B."/>
            <person name="Goodwin S."/>
            <person name="Spatafora J."/>
            <person name="Crous P."/>
            <person name="Grigoriev I."/>
        </authorList>
    </citation>
    <scope>NUCLEOTIDE SEQUENCE</scope>
    <source>
        <strain evidence="6">CBS 675.92</strain>
    </source>
</reference>
<sequence length="482" mass="54879">MAEIQPFPVLRENIVKYSGIITPDSLGAILGLYTRVFLNQVRSEGSARNGVLHTHDLANRLEQVNHLLASALRSAGVESCDKPMPSLEEVMADLETLPKPPRHLTLATRYLQGIELFYSDTLLLESLLGSDDVSMPVQLWLNIQPRFKTPINDNSEAVSLHDTETRHKDLSHKISLSLTPSSDRVRNIKDMFVALAQWAQALLTVSKLSSDEYDEGMKVAAKWLEMRITDPFSGLCVDVRKQLLHIVLQHAHQSILKDIHDVRSNHPHNEWTWWTHKHMVAHFRMVMYGKDSAISEALEALDWSAYMGDQVPENVHYEARYEPPGVHNPLHDIERRGRLPWDDEEEEEPEEEWQVFEPIAIEDVHWEPNEPPLSVTECFEVIGSAIVEADEVCTICYDGFREKDPEYAASTLVRNPMMVRCGHVFHSGCLQEHINGIMTYSIQCPQCRHIICRPRAKRFIVSESGNSNEQTCQQSSGLQALD</sequence>
<evidence type="ECO:0000313" key="7">
    <source>
        <dbReference type="Proteomes" id="UP000800035"/>
    </source>
</evidence>
<accession>A0A6A5TFL1</accession>
<dbReference type="SUPFAM" id="SSF57850">
    <property type="entry name" value="RING/U-box"/>
    <property type="match status" value="1"/>
</dbReference>
<dbReference type="EMBL" id="ML977025">
    <property type="protein sequence ID" value="KAF1950559.1"/>
    <property type="molecule type" value="Genomic_DNA"/>
</dbReference>
<gene>
    <name evidence="6" type="ORF">CC80DRAFT_554313</name>
</gene>
<feature type="domain" description="RING-type" evidence="5">
    <location>
        <begin position="393"/>
        <end position="448"/>
    </location>
</feature>
<evidence type="ECO:0000259" key="5">
    <source>
        <dbReference type="PROSITE" id="PS50089"/>
    </source>
</evidence>
<keyword evidence="3" id="KW-0862">Zinc</keyword>
<dbReference type="Gene3D" id="3.30.40.10">
    <property type="entry name" value="Zinc/RING finger domain, C3HC4 (zinc finger)"/>
    <property type="match status" value="1"/>
</dbReference>
<name>A0A6A5TFL1_9PLEO</name>
<dbReference type="InterPro" id="IPR001841">
    <property type="entry name" value="Znf_RING"/>
</dbReference>
<dbReference type="Pfam" id="PF13445">
    <property type="entry name" value="zf-RING_UBOX"/>
    <property type="match status" value="1"/>
</dbReference>
<dbReference type="PROSITE" id="PS50089">
    <property type="entry name" value="ZF_RING_2"/>
    <property type="match status" value="1"/>
</dbReference>
<organism evidence="6 7">
    <name type="scientific">Byssothecium circinans</name>
    <dbReference type="NCBI Taxonomy" id="147558"/>
    <lineage>
        <taxon>Eukaryota</taxon>
        <taxon>Fungi</taxon>
        <taxon>Dikarya</taxon>
        <taxon>Ascomycota</taxon>
        <taxon>Pezizomycotina</taxon>
        <taxon>Dothideomycetes</taxon>
        <taxon>Pleosporomycetidae</taxon>
        <taxon>Pleosporales</taxon>
        <taxon>Massarineae</taxon>
        <taxon>Massarinaceae</taxon>
        <taxon>Byssothecium</taxon>
    </lineage>
</organism>
<proteinExistence type="predicted"/>
<protein>
    <recommendedName>
        <fullName evidence="5">RING-type domain-containing protein</fullName>
    </recommendedName>
</protein>
<evidence type="ECO:0000256" key="1">
    <source>
        <dbReference type="ARBA" id="ARBA00022723"/>
    </source>
</evidence>
<evidence type="ECO:0000256" key="4">
    <source>
        <dbReference type="PROSITE-ProRule" id="PRU00175"/>
    </source>
</evidence>
<dbReference type="GO" id="GO:0008270">
    <property type="term" value="F:zinc ion binding"/>
    <property type="evidence" value="ECO:0007669"/>
    <property type="project" value="UniProtKB-KW"/>
</dbReference>
<dbReference type="InterPro" id="IPR013083">
    <property type="entry name" value="Znf_RING/FYVE/PHD"/>
</dbReference>
<keyword evidence="7" id="KW-1185">Reference proteome</keyword>
<evidence type="ECO:0000256" key="2">
    <source>
        <dbReference type="ARBA" id="ARBA00022771"/>
    </source>
</evidence>
<dbReference type="InterPro" id="IPR027370">
    <property type="entry name" value="Znf-RING_euk"/>
</dbReference>
<dbReference type="AlphaFoldDB" id="A0A6A5TFL1"/>
<dbReference type="Proteomes" id="UP000800035">
    <property type="component" value="Unassembled WGS sequence"/>
</dbReference>